<feature type="compositionally biased region" description="Polar residues" evidence="1">
    <location>
        <begin position="19"/>
        <end position="31"/>
    </location>
</feature>
<dbReference type="EMBL" id="JBJKBG010000007">
    <property type="protein sequence ID" value="KAL3729315.1"/>
    <property type="molecule type" value="Genomic_DNA"/>
</dbReference>
<sequence>MVLGKKRGLGTGSKDNPVGSCSSHRSSNVDGTGNPAVQGWNNGARMRNCLARRRGARSRDGQAARSRSPPVQWISGTHRGLDSQGSVRVGSSSSWPRCSGSDGRCRGRSSGSSAVPWLGCGGCSVKSSSQSAGVGR</sequence>
<feature type="region of interest" description="Disordered" evidence="1">
    <location>
        <begin position="1"/>
        <end position="136"/>
    </location>
</feature>
<name>A0ABD3K0P5_EUCGL</name>
<evidence type="ECO:0000256" key="1">
    <source>
        <dbReference type="SAM" id="MobiDB-lite"/>
    </source>
</evidence>
<organism evidence="2 3">
    <name type="scientific">Eucalyptus globulus</name>
    <name type="common">Tasmanian blue gum</name>
    <dbReference type="NCBI Taxonomy" id="34317"/>
    <lineage>
        <taxon>Eukaryota</taxon>
        <taxon>Viridiplantae</taxon>
        <taxon>Streptophyta</taxon>
        <taxon>Embryophyta</taxon>
        <taxon>Tracheophyta</taxon>
        <taxon>Spermatophyta</taxon>
        <taxon>Magnoliopsida</taxon>
        <taxon>eudicotyledons</taxon>
        <taxon>Gunneridae</taxon>
        <taxon>Pentapetalae</taxon>
        <taxon>rosids</taxon>
        <taxon>malvids</taxon>
        <taxon>Myrtales</taxon>
        <taxon>Myrtaceae</taxon>
        <taxon>Myrtoideae</taxon>
        <taxon>Eucalypteae</taxon>
        <taxon>Eucalyptus</taxon>
    </lineage>
</organism>
<dbReference type="Proteomes" id="UP001634007">
    <property type="component" value="Unassembled WGS sequence"/>
</dbReference>
<gene>
    <name evidence="2" type="ORF">ACJRO7_026424</name>
</gene>
<accession>A0ABD3K0P5</accession>
<protein>
    <submittedName>
        <fullName evidence="2">Uncharacterized protein</fullName>
    </submittedName>
</protein>
<evidence type="ECO:0000313" key="2">
    <source>
        <dbReference type="EMBL" id="KAL3729315.1"/>
    </source>
</evidence>
<feature type="compositionally biased region" description="Low complexity" evidence="1">
    <location>
        <begin position="83"/>
        <end position="113"/>
    </location>
</feature>
<keyword evidence="3" id="KW-1185">Reference proteome</keyword>
<evidence type="ECO:0000313" key="3">
    <source>
        <dbReference type="Proteomes" id="UP001634007"/>
    </source>
</evidence>
<comment type="caution">
    <text evidence="2">The sequence shown here is derived from an EMBL/GenBank/DDBJ whole genome shotgun (WGS) entry which is preliminary data.</text>
</comment>
<dbReference type="AlphaFoldDB" id="A0ABD3K0P5"/>
<feature type="compositionally biased region" description="Polar residues" evidence="1">
    <location>
        <begin position="125"/>
        <end position="136"/>
    </location>
</feature>
<proteinExistence type="predicted"/>
<reference evidence="2 3" key="1">
    <citation type="submission" date="2024-11" db="EMBL/GenBank/DDBJ databases">
        <title>Chromosome-level genome assembly of Eucalyptus globulus Labill. provides insights into its genome evolution.</title>
        <authorList>
            <person name="Li X."/>
        </authorList>
    </citation>
    <scope>NUCLEOTIDE SEQUENCE [LARGE SCALE GENOMIC DNA]</scope>
    <source>
        <strain evidence="2">CL2024</strain>
        <tissue evidence="2">Fresh tender leaves</tissue>
    </source>
</reference>